<keyword evidence="2" id="KW-0805">Transcription regulation</keyword>
<dbReference type="EMBL" id="JACEIK010003788">
    <property type="protein sequence ID" value="MCD9643124.1"/>
    <property type="molecule type" value="Genomic_DNA"/>
</dbReference>
<dbReference type="InterPro" id="IPR036879">
    <property type="entry name" value="TF_MADSbox_sf"/>
</dbReference>
<evidence type="ECO:0000313" key="8">
    <source>
        <dbReference type="EMBL" id="MCD9643124.1"/>
    </source>
</evidence>
<feature type="domain" description="MADS-box" evidence="7">
    <location>
        <begin position="7"/>
        <end position="67"/>
    </location>
</feature>
<evidence type="ECO:0000256" key="1">
    <source>
        <dbReference type="ARBA" id="ARBA00004123"/>
    </source>
</evidence>
<dbReference type="PRINTS" id="PR00404">
    <property type="entry name" value="MADSDOMAIN"/>
</dbReference>
<evidence type="ECO:0000256" key="5">
    <source>
        <dbReference type="ARBA" id="ARBA00023242"/>
    </source>
</evidence>
<keyword evidence="4" id="KW-0804">Transcription</keyword>
<gene>
    <name evidence="8" type="ORF">HAX54_030277</name>
</gene>
<dbReference type="Gene3D" id="3.40.1810.10">
    <property type="entry name" value="Transcription factor, MADS-box"/>
    <property type="match status" value="1"/>
</dbReference>
<name>A0ABS8V8F7_DATST</name>
<keyword evidence="3" id="KW-0238">DNA-binding</keyword>
<dbReference type="PANTHER" id="PTHR11945:SF706">
    <property type="entry name" value="MADS-BOX DOMAIN-CONTAINING PROTEIN"/>
    <property type="match status" value="1"/>
</dbReference>
<keyword evidence="9" id="KW-1185">Reference proteome</keyword>
<dbReference type="Proteomes" id="UP000823775">
    <property type="component" value="Unassembled WGS sequence"/>
</dbReference>
<accession>A0ABS8V8F7</accession>
<keyword evidence="6" id="KW-0175">Coiled coil</keyword>
<evidence type="ECO:0000259" key="7">
    <source>
        <dbReference type="PROSITE" id="PS50066"/>
    </source>
</evidence>
<evidence type="ECO:0000256" key="3">
    <source>
        <dbReference type="ARBA" id="ARBA00023125"/>
    </source>
</evidence>
<comment type="caution">
    <text evidence="8">The sequence shown here is derived from an EMBL/GenBank/DDBJ whole genome shotgun (WGS) entry which is preliminary data.</text>
</comment>
<dbReference type="SUPFAM" id="SSF55455">
    <property type="entry name" value="SRF-like"/>
    <property type="match status" value="1"/>
</dbReference>
<dbReference type="Pfam" id="PF00319">
    <property type="entry name" value="SRF-TF"/>
    <property type="match status" value="1"/>
</dbReference>
<keyword evidence="5" id="KW-0539">Nucleus</keyword>
<evidence type="ECO:0000256" key="2">
    <source>
        <dbReference type="ARBA" id="ARBA00023015"/>
    </source>
</evidence>
<sequence>MEGKKTAGRQKIPLKKIENEASRHATFSKRRSGLYKKASELVREFDVDLGIVLSSPTGKPHSFVHPTSEVVFDRFMNPTNELGLTSQLVVAHSRANVNQYNTRLNELDAREKIANQKLRIIDENNKTRNVGWWESIDDFNADDIAKLEAWLNAGEFQLNNRLKKLQNGASSSSQFPPENADN</sequence>
<feature type="coiled-coil region" evidence="6">
    <location>
        <begin position="90"/>
        <end position="117"/>
    </location>
</feature>
<evidence type="ECO:0000313" key="9">
    <source>
        <dbReference type="Proteomes" id="UP000823775"/>
    </source>
</evidence>
<dbReference type="SMART" id="SM00432">
    <property type="entry name" value="MADS"/>
    <property type="match status" value="1"/>
</dbReference>
<protein>
    <recommendedName>
        <fullName evidence="7">MADS-box domain-containing protein</fullName>
    </recommendedName>
</protein>
<dbReference type="PROSITE" id="PS50066">
    <property type="entry name" value="MADS_BOX_2"/>
    <property type="match status" value="1"/>
</dbReference>
<dbReference type="InterPro" id="IPR002100">
    <property type="entry name" value="TF_MADSbox"/>
</dbReference>
<dbReference type="PANTHER" id="PTHR11945">
    <property type="entry name" value="MADS BOX PROTEIN"/>
    <property type="match status" value="1"/>
</dbReference>
<comment type="subcellular location">
    <subcellularLocation>
        <location evidence="1">Nucleus</location>
    </subcellularLocation>
</comment>
<reference evidence="8 9" key="1">
    <citation type="journal article" date="2021" name="BMC Genomics">
        <title>Datura genome reveals duplications of psychoactive alkaloid biosynthetic genes and high mutation rate following tissue culture.</title>
        <authorList>
            <person name="Rajewski A."/>
            <person name="Carter-House D."/>
            <person name="Stajich J."/>
            <person name="Litt A."/>
        </authorList>
    </citation>
    <scope>NUCLEOTIDE SEQUENCE [LARGE SCALE GENOMIC DNA]</scope>
    <source>
        <strain evidence="8">AR-01</strain>
    </source>
</reference>
<organism evidence="8 9">
    <name type="scientific">Datura stramonium</name>
    <name type="common">Jimsonweed</name>
    <name type="synonym">Common thornapple</name>
    <dbReference type="NCBI Taxonomy" id="4076"/>
    <lineage>
        <taxon>Eukaryota</taxon>
        <taxon>Viridiplantae</taxon>
        <taxon>Streptophyta</taxon>
        <taxon>Embryophyta</taxon>
        <taxon>Tracheophyta</taxon>
        <taxon>Spermatophyta</taxon>
        <taxon>Magnoliopsida</taxon>
        <taxon>eudicotyledons</taxon>
        <taxon>Gunneridae</taxon>
        <taxon>Pentapetalae</taxon>
        <taxon>asterids</taxon>
        <taxon>lamiids</taxon>
        <taxon>Solanales</taxon>
        <taxon>Solanaceae</taxon>
        <taxon>Solanoideae</taxon>
        <taxon>Datureae</taxon>
        <taxon>Datura</taxon>
    </lineage>
</organism>
<evidence type="ECO:0000256" key="4">
    <source>
        <dbReference type="ARBA" id="ARBA00023163"/>
    </source>
</evidence>
<evidence type="ECO:0000256" key="6">
    <source>
        <dbReference type="SAM" id="Coils"/>
    </source>
</evidence>
<proteinExistence type="predicted"/>